<keyword evidence="8" id="KW-0812">Transmembrane</keyword>
<evidence type="ECO:0000256" key="3">
    <source>
        <dbReference type="ARBA" id="ARBA00011196"/>
    </source>
</evidence>
<keyword evidence="6" id="KW-0406">Ion transport</keyword>
<evidence type="ECO:0000256" key="1">
    <source>
        <dbReference type="ARBA" id="ARBA00003847"/>
    </source>
</evidence>
<keyword evidence="4" id="KW-0813">Transport</keyword>
<dbReference type="InterPro" id="IPR005124">
    <property type="entry name" value="V-ATPase_G"/>
</dbReference>
<name>A0ABD1TLL0_9LAMI</name>
<dbReference type="PANTHER" id="PTHR12713:SF27">
    <property type="entry name" value="V-TYPE PROTON ATPASE SUBUNIT G3"/>
    <property type="match status" value="1"/>
</dbReference>
<dbReference type="Gene3D" id="1.20.5.2950">
    <property type="match status" value="1"/>
</dbReference>
<dbReference type="GO" id="GO:1902600">
    <property type="term" value="P:proton transmembrane transport"/>
    <property type="evidence" value="ECO:0007669"/>
    <property type="project" value="UniProtKB-KW"/>
</dbReference>
<dbReference type="EMBL" id="JBFOLK010000005">
    <property type="protein sequence ID" value="KAL2513320.1"/>
    <property type="molecule type" value="Genomic_DNA"/>
</dbReference>
<keyword evidence="8" id="KW-0472">Membrane</keyword>
<protein>
    <submittedName>
        <fullName evidence="9">V-type proton ATPase subunit G3</fullName>
    </submittedName>
</protein>
<comment type="subunit">
    <text evidence="3">V-ATPase is a heteromultimeric enzyme composed of a peripheral catalytic V1 complex (components A to H) attached to an integral membrane V0 proton pore complex (components: a, c, c', c'' and d).</text>
</comment>
<evidence type="ECO:0000256" key="8">
    <source>
        <dbReference type="SAM" id="Phobius"/>
    </source>
</evidence>
<feature type="transmembrane region" description="Helical" evidence="8">
    <location>
        <begin position="43"/>
        <end position="63"/>
    </location>
</feature>
<dbReference type="PANTHER" id="PTHR12713">
    <property type="entry name" value="VACUOLAR ATP SYNTHASE SUBUNIT G"/>
    <property type="match status" value="1"/>
</dbReference>
<keyword evidence="8" id="KW-1133">Transmembrane helix</keyword>
<evidence type="ECO:0000256" key="7">
    <source>
        <dbReference type="SAM" id="Coils"/>
    </source>
</evidence>
<comment type="caution">
    <text evidence="9">The sequence shown here is derived from an EMBL/GenBank/DDBJ whole genome shotgun (WGS) entry which is preliminary data.</text>
</comment>
<comment type="function">
    <text evidence="1">Catalytic subunit of the peripheral V1 complex of vacuolar ATPase (V-ATPase). V-ATPase is responsible for acidifying a variety of intracellular compartments in eukaryotic cells.</text>
</comment>
<accession>A0ABD1TLL0</accession>
<gene>
    <name evidence="9" type="ORF">Adt_18920</name>
</gene>
<keyword evidence="10" id="KW-1185">Reference proteome</keyword>
<evidence type="ECO:0000256" key="4">
    <source>
        <dbReference type="ARBA" id="ARBA00022448"/>
    </source>
</evidence>
<comment type="similarity">
    <text evidence="2">Belongs to the V-ATPase G subunit family.</text>
</comment>
<keyword evidence="5" id="KW-0375">Hydrogen ion transport</keyword>
<dbReference type="AlphaFoldDB" id="A0ABD1TLL0"/>
<organism evidence="9 10">
    <name type="scientific">Abeliophyllum distichum</name>
    <dbReference type="NCBI Taxonomy" id="126358"/>
    <lineage>
        <taxon>Eukaryota</taxon>
        <taxon>Viridiplantae</taxon>
        <taxon>Streptophyta</taxon>
        <taxon>Embryophyta</taxon>
        <taxon>Tracheophyta</taxon>
        <taxon>Spermatophyta</taxon>
        <taxon>Magnoliopsida</taxon>
        <taxon>eudicotyledons</taxon>
        <taxon>Gunneridae</taxon>
        <taxon>Pentapetalae</taxon>
        <taxon>asterids</taxon>
        <taxon>lamiids</taxon>
        <taxon>Lamiales</taxon>
        <taxon>Oleaceae</taxon>
        <taxon>Forsythieae</taxon>
        <taxon>Abeliophyllum</taxon>
    </lineage>
</organism>
<reference evidence="10" key="1">
    <citation type="submission" date="2024-07" db="EMBL/GenBank/DDBJ databases">
        <title>Two chromosome-level genome assemblies of Korean endemic species Abeliophyllum distichum and Forsythia ovata (Oleaceae).</title>
        <authorList>
            <person name="Jang H."/>
        </authorList>
    </citation>
    <scope>NUCLEOTIDE SEQUENCE [LARGE SCALE GENOMIC DNA]</scope>
</reference>
<sequence>MGITSEDSVSAWAEERVRSSRPVTNENIILSAQVFKLAARADLLLFFFKFLLVFLGGCCIFATSKPELTNSGLADPSPSCSWTSGDPTHTIAMATLAKMDSMRGQGGIQMLLNAEQEAQQIVTAAKNLKMKRLRQAKEEAEMEVANYRSYLEAEYQKSISESSGSSNSTVKRLDTETEEKIQSLKGTASKVSPEIVNMLIKYITTVRT</sequence>
<dbReference type="NCBIfam" id="TIGR01147">
    <property type="entry name" value="V_ATP_synt_G"/>
    <property type="match status" value="1"/>
</dbReference>
<dbReference type="FunFam" id="1.20.5.2950:FF:000001">
    <property type="entry name" value="V-type proton ATPase subunit G"/>
    <property type="match status" value="1"/>
</dbReference>
<evidence type="ECO:0000256" key="2">
    <source>
        <dbReference type="ARBA" id="ARBA00010066"/>
    </source>
</evidence>
<proteinExistence type="inferred from homology"/>
<evidence type="ECO:0000313" key="9">
    <source>
        <dbReference type="EMBL" id="KAL2513320.1"/>
    </source>
</evidence>
<evidence type="ECO:0000256" key="5">
    <source>
        <dbReference type="ARBA" id="ARBA00022781"/>
    </source>
</evidence>
<dbReference type="Proteomes" id="UP001604336">
    <property type="component" value="Unassembled WGS sequence"/>
</dbReference>
<dbReference type="Pfam" id="PF03179">
    <property type="entry name" value="V-ATPase_G"/>
    <property type="match status" value="1"/>
</dbReference>
<feature type="coiled-coil region" evidence="7">
    <location>
        <begin position="111"/>
        <end position="150"/>
    </location>
</feature>
<evidence type="ECO:0000313" key="10">
    <source>
        <dbReference type="Proteomes" id="UP001604336"/>
    </source>
</evidence>
<evidence type="ECO:0000256" key="6">
    <source>
        <dbReference type="ARBA" id="ARBA00023065"/>
    </source>
</evidence>
<keyword evidence="7" id="KW-0175">Coiled coil</keyword>